<dbReference type="InterPro" id="IPR033904">
    <property type="entry name" value="Trans_IPPS_HH"/>
</dbReference>
<dbReference type="InterPro" id="IPR008949">
    <property type="entry name" value="Isoprenoid_synthase_dom_sf"/>
</dbReference>
<name>A0ABW1KYN5_9PROT</name>
<evidence type="ECO:0000313" key="2">
    <source>
        <dbReference type="EMBL" id="MFC6036221.1"/>
    </source>
</evidence>
<dbReference type="CDD" id="cd00683">
    <property type="entry name" value="Trans_IPPS_HH"/>
    <property type="match status" value="1"/>
</dbReference>
<dbReference type="Pfam" id="PF00494">
    <property type="entry name" value="SQS_PSY"/>
    <property type="match status" value="1"/>
</dbReference>
<evidence type="ECO:0000313" key="3">
    <source>
        <dbReference type="Proteomes" id="UP001596116"/>
    </source>
</evidence>
<accession>A0ABW1KYN5</accession>
<dbReference type="PROSITE" id="PS01044">
    <property type="entry name" value="SQUALEN_PHYTOEN_SYN_1"/>
    <property type="match status" value="1"/>
</dbReference>
<dbReference type="SUPFAM" id="SSF48576">
    <property type="entry name" value="Terpenoid synthases"/>
    <property type="match status" value="1"/>
</dbReference>
<dbReference type="InterPro" id="IPR019845">
    <property type="entry name" value="Squalene/phytoene_synthase_CS"/>
</dbReference>
<comment type="caution">
    <text evidence="2">The sequence shown here is derived from an EMBL/GenBank/DDBJ whole genome shotgun (WGS) entry which is preliminary data.</text>
</comment>
<dbReference type="EMBL" id="JBHPON010000002">
    <property type="protein sequence ID" value="MFC6036221.1"/>
    <property type="molecule type" value="Genomic_DNA"/>
</dbReference>
<proteinExistence type="predicted"/>
<sequence>MSVSATQNAASRDALSAYGKKTIKQGSKSFALASLLFGREMQADAQMLYAWCRHCDDVIDGQSMGEDAPDAEMTAAERQRRLDRLRENTRRSLNGEPVGEPAFDAFAEVAARHHLPKQYPFDLLAGFALDAEEACYETLDDTMRYCYGVAGVVGIMMAILMGVDRDDEETLDRACDLGLAFQLTNICRDIYDDARAGRIYVPAALLGAEGVAADPASLLDETNKERVWRVAISLLDSADDYYASASAGVRRLPPRAAAAVAAARNIYRDIGRRIREGGPDVWRARVAVPGARKAMLAVSGIVTGVPSSLFLKSLKTPPRGALWRRQSMQ</sequence>
<organism evidence="2 3">
    <name type="scientific">Hyphococcus aureus</name>
    <dbReference type="NCBI Taxonomy" id="2666033"/>
    <lineage>
        <taxon>Bacteria</taxon>
        <taxon>Pseudomonadati</taxon>
        <taxon>Pseudomonadota</taxon>
        <taxon>Alphaproteobacteria</taxon>
        <taxon>Parvularculales</taxon>
        <taxon>Parvularculaceae</taxon>
        <taxon>Hyphococcus</taxon>
    </lineage>
</organism>
<protein>
    <submittedName>
        <fullName evidence="2">Phytoene/squalene synthase family protein</fullName>
    </submittedName>
</protein>
<keyword evidence="1" id="KW-0808">Transferase</keyword>
<evidence type="ECO:0000256" key="1">
    <source>
        <dbReference type="ARBA" id="ARBA00022679"/>
    </source>
</evidence>
<dbReference type="SFLD" id="SFLDG01212">
    <property type="entry name" value="Phytoene_synthase_like"/>
    <property type="match status" value="1"/>
</dbReference>
<dbReference type="SFLD" id="SFLDS00005">
    <property type="entry name" value="Isoprenoid_Synthase_Type_I"/>
    <property type="match status" value="1"/>
</dbReference>
<dbReference type="SFLD" id="SFLDG01018">
    <property type="entry name" value="Squalene/Phytoene_Synthase_Lik"/>
    <property type="match status" value="1"/>
</dbReference>
<dbReference type="Proteomes" id="UP001596116">
    <property type="component" value="Unassembled WGS sequence"/>
</dbReference>
<dbReference type="PROSITE" id="PS01045">
    <property type="entry name" value="SQUALEN_PHYTOEN_SYN_2"/>
    <property type="match status" value="1"/>
</dbReference>
<gene>
    <name evidence="2" type="ORF">ACFMB1_11755</name>
</gene>
<dbReference type="RefSeq" id="WP_379882549.1">
    <property type="nucleotide sequence ID" value="NZ_JBHPON010000002.1"/>
</dbReference>
<reference evidence="2 3" key="1">
    <citation type="submission" date="2024-09" db="EMBL/GenBank/DDBJ databases">
        <authorList>
            <person name="Zhang Z.-H."/>
        </authorList>
    </citation>
    <scope>NUCLEOTIDE SEQUENCE [LARGE SCALE GENOMIC DNA]</scope>
    <source>
        <strain evidence="2 3">HHTR114</strain>
    </source>
</reference>
<dbReference type="PANTHER" id="PTHR31480">
    <property type="entry name" value="BIFUNCTIONAL LYCOPENE CYCLASE/PHYTOENE SYNTHASE"/>
    <property type="match status" value="1"/>
</dbReference>
<dbReference type="Gene3D" id="1.10.600.10">
    <property type="entry name" value="Farnesyl Diphosphate Synthase"/>
    <property type="match status" value="1"/>
</dbReference>
<dbReference type="InterPro" id="IPR044843">
    <property type="entry name" value="Trans_IPPS_bact-type"/>
</dbReference>
<keyword evidence="3" id="KW-1185">Reference proteome</keyword>
<dbReference type="InterPro" id="IPR002060">
    <property type="entry name" value="Squ/phyt_synthse"/>
</dbReference>